<feature type="non-terminal residue" evidence="1">
    <location>
        <position position="1"/>
    </location>
</feature>
<gene>
    <name evidence="1" type="ORF">AVJ23_21935</name>
</gene>
<reference evidence="1 2" key="1">
    <citation type="submission" date="2015-12" db="EMBL/GenBank/DDBJ databases">
        <authorList>
            <person name="Shamseldin A."/>
            <person name="Moawad H."/>
            <person name="Abd El-Rahim W.M."/>
            <person name="Sadowsky M.J."/>
        </authorList>
    </citation>
    <scope>NUCLEOTIDE SEQUENCE [LARGE SCALE GENOMIC DNA]</scope>
    <source>
        <strain evidence="1 2">SJ5A-1</strain>
    </source>
</reference>
<dbReference type="EMBL" id="LPXO01000053">
    <property type="protein sequence ID" value="KUF08616.1"/>
    <property type="molecule type" value="Genomic_DNA"/>
</dbReference>
<protein>
    <recommendedName>
        <fullName evidence="3">Lipid A 3-O-deacylase</fullName>
    </recommendedName>
</protein>
<organism evidence="1 2">
    <name type="scientific">Pseudoponticoccus marisrubri</name>
    <dbReference type="NCBI Taxonomy" id="1685382"/>
    <lineage>
        <taxon>Bacteria</taxon>
        <taxon>Pseudomonadati</taxon>
        <taxon>Pseudomonadota</taxon>
        <taxon>Alphaproteobacteria</taxon>
        <taxon>Rhodobacterales</taxon>
        <taxon>Roseobacteraceae</taxon>
        <taxon>Pseudoponticoccus</taxon>
    </lineage>
</organism>
<sequence length="137" mass="14951">DVAPEIELSRGRVLERRAAPSDESYLRVQTGRQFGPFAEAAGLSSDEQGATWLGYGLTWPVRLGPFYAELHLMPGFYWPGDGFDLGGPMVFRSGIELGVELFGHGVGIGYDHRSHAGIFGSNPGIETVMLRLGRRVD</sequence>
<evidence type="ECO:0008006" key="3">
    <source>
        <dbReference type="Google" id="ProtNLM"/>
    </source>
</evidence>
<dbReference type="Gene3D" id="2.40.160.20">
    <property type="match status" value="1"/>
</dbReference>
<comment type="caution">
    <text evidence="1">The sequence shown here is derived from an EMBL/GenBank/DDBJ whole genome shotgun (WGS) entry which is preliminary data.</text>
</comment>
<keyword evidence="2" id="KW-1185">Reference proteome</keyword>
<dbReference type="Proteomes" id="UP000054396">
    <property type="component" value="Unassembled WGS sequence"/>
</dbReference>
<evidence type="ECO:0000313" key="1">
    <source>
        <dbReference type="EMBL" id="KUF08616.1"/>
    </source>
</evidence>
<proteinExistence type="predicted"/>
<dbReference type="Pfam" id="PF09411">
    <property type="entry name" value="PagL"/>
    <property type="match status" value="1"/>
</dbReference>
<dbReference type="OrthoDB" id="6199047at2"/>
<accession>A0A0W7WDN6</accession>
<dbReference type="RefSeq" id="WP_058864360.1">
    <property type="nucleotide sequence ID" value="NZ_LPXO01000053.1"/>
</dbReference>
<evidence type="ECO:0000313" key="2">
    <source>
        <dbReference type="Proteomes" id="UP000054396"/>
    </source>
</evidence>
<dbReference type="InterPro" id="IPR018550">
    <property type="entry name" value="Lipid-A_deacylase-rel"/>
</dbReference>
<name>A0A0W7WDN6_9RHOB</name>
<dbReference type="AlphaFoldDB" id="A0A0W7WDN6"/>